<dbReference type="OrthoDB" id="638806at2759"/>
<dbReference type="InterPro" id="IPR003340">
    <property type="entry name" value="B3_DNA-bd"/>
</dbReference>
<evidence type="ECO:0000256" key="3">
    <source>
        <dbReference type="ARBA" id="ARBA00023125"/>
    </source>
</evidence>
<dbReference type="EMBL" id="CP097504">
    <property type="protein sequence ID" value="URD91240.1"/>
    <property type="molecule type" value="Genomic_DNA"/>
</dbReference>
<evidence type="ECO:0000259" key="6">
    <source>
        <dbReference type="PROSITE" id="PS50863"/>
    </source>
</evidence>
<dbReference type="InterPro" id="IPR044837">
    <property type="entry name" value="REM16-like"/>
</dbReference>
<dbReference type="PANTHER" id="PTHR31391">
    <property type="entry name" value="B3 DOMAIN-CONTAINING PROTEIN OS11G0197600-RELATED"/>
    <property type="match status" value="1"/>
</dbReference>
<comment type="subcellular location">
    <subcellularLocation>
        <location evidence="1">Nucleus</location>
    </subcellularLocation>
</comment>
<proteinExistence type="predicted"/>
<sequence length="152" mass="16818">MDSSRGKNCESGEAELLPAEPPVSAEKDQIVPLSGNPFLTFVVSWSHVHDPYQVLLPKRFYPFLPSACVPVTLSYGNRTWKMKYSCKGILRRLCCGWKNFAVDTDLKVGDGCVLELMDSNNLLFKVQILRHGDVPGKSDKGVSCDAPISIDD</sequence>
<dbReference type="PROSITE" id="PS50863">
    <property type="entry name" value="B3"/>
    <property type="match status" value="1"/>
</dbReference>
<dbReference type="EMBL" id="CP097504">
    <property type="protein sequence ID" value="URD91239.1"/>
    <property type="molecule type" value="Genomic_DNA"/>
</dbReference>
<dbReference type="GO" id="GO:0003677">
    <property type="term" value="F:DNA binding"/>
    <property type="evidence" value="ECO:0007669"/>
    <property type="project" value="UniProtKB-KW"/>
</dbReference>
<dbReference type="InterPro" id="IPR015300">
    <property type="entry name" value="DNA-bd_pseudobarrel_sf"/>
</dbReference>
<dbReference type="SUPFAM" id="SSF101936">
    <property type="entry name" value="DNA-binding pseudobarrel domain"/>
    <property type="match status" value="1"/>
</dbReference>
<reference evidence="7" key="1">
    <citation type="submission" date="2022-05" db="EMBL/GenBank/DDBJ databases">
        <title>The Musa troglodytarum L. genome provides insights into the mechanism of non-climacteric behaviour and enrichment of carotenoids.</title>
        <authorList>
            <person name="Wang J."/>
        </authorList>
    </citation>
    <scope>NUCLEOTIDE SEQUENCE</scope>
    <source>
        <tissue evidence="7">Leaf</tissue>
    </source>
</reference>
<dbReference type="GO" id="GO:0005634">
    <property type="term" value="C:nucleus"/>
    <property type="evidence" value="ECO:0007669"/>
    <property type="project" value="UniProtKB-SubCell"/>
</dbReference>
<dbReference type="EMBL" id="CP097504">
    <property type="protein sequence ID" value="URD91241.1"/>
    <property type="molecule type" value="Genomic_DNA"/>
</dbReference>
<evidence type="ECO:0000313" key="7">
    <source>
        <dbReference type="EMBL" id="URD91241.1"/>
    </source>
</evidence>
<evidence type="ECO:0000256" key="5">
    <source>
        <dbReference type="ARBA" id="ARBA00023242"/>
    </source>
</evidence>
<dbReference type="Proteomes" id="UP001055439">
    <property type="component" value="Chromosome 2"/>
</dbReference>
<keyword evidence="8" id="KW-1185">Reference proteome</keyword>
<dbReference type="CDD" id="cd10017">
    <property type="entry name" value="B3_DNA"/>
    <property type="match status" value="1"/>
</dbReference>
<evidence type="ECO:0000313" key="8">
    <source>
        <dbReference type="Proteomes" id="UP001055439"/>
    </source>
</evidence>
<keyword evidence="4" id="KW-0804">Transcription</keyword>
<dbReference type="PANTHER" id="PTHR31391:SF64">
    <property type="entry name" value="B3 DOMAIN-CONTAINING PROTEIN OS06G0112300"/>
    <property type="match status" value="1"/>
</dbReference>
<protein>
    <submittedName>
        <fullName evidence="7">B3 DNA binding domain</fullName>
    </submittedName>
</protein>
<name>A0A9E7F9L7_9LILI</name>
<evidence type="ECO:0000256" key="1">
    <source>
        <dbReference type="ARBA" id="ARBA00004123"/>
    </source>
</evidence>
<accession>A0A9E7F9L7</accession>
<keyword evidence="3" id="KW-0238">DNA-binding</keyword>
<feature type="domain" description="TF-B3" evidence="6">
    <location>
        <begin position="39"/>
        <end position="132"/>
    </location>
</feature>
<keyword evidence="5" id="KW-0539">Nucleus</keyword>
<dbReference type="Gene3D" id="2.40.330.10">
    <property type="entry name" value="DNA-binding pseudobarrel domain"/>
    <property type="match status" value="1"/>
</dbReference>
<evidence type="ECO:0000256" key="4">
    <source>
        <dbReference type="ARBA" id="ARBA00023163"/>
    </source>
</evidence>
<keyword evidence="2" id="KW-0805">Transcription regulation</keyword>
<evidence type="ECO:0000256" key="2">
    <source>
        <dbReference type="ARBA" id="ARBA00023015"/>
    </source>
</evidence>
<dbReference type="Pfam" id="PF02362">
    <property type="entry name" value="B3"/>
    <property type="match status" value="1"/>
</dbReference>
<dbReference type="AlphaFoldDB" id="A0A9E7F9L7"/>
<organism evidence="7 8">
    <name type="scientific">Musa troglodytarum</name>
    <name type="common">fe'i banana</name>
    <dbReference type="NCBI Taxonomy" id="320322"/>
    <lineage>
        <taxon>Eukaryota</taxon>
        <taxon>Viridiplantae</taxon>
        <taxon>Streptophyta</taxon>
        <taxon>Embryophyta</taxon>
        <taxon>Tracheophyta</taxon>
        <taxon>Spermatophyta</taxon>
        <taxon>Magnoliopsida</taxon>
        <taxon>Liliopsida</taxon>
        <taxon>Zingiberales</taxon>
        <taxon>Musaceae</taxon>
        <taxon>Musa</taxon>
    </lineage>
</organism>
<gene>
    <name evidence="7" type="ORF">MUK42_06551</name>
</gene>